<protein>
    <submittedName>
        <fullName evidence="3">Phenylalanine tRNA synthetase</fullName>
    </submittedName>
</protein>
<dbReference type="SMART" id="SM00874">
    <property type="entry name" value="B5"/>
    <property type="match status" value="1"/>
</dbReference>
<dbReference type="PROSITE" id="PS51483">
    <property type="entry name" value="B5"/>
    <property type="match status" value="1"/>
</dbReference>
<evidence type="ECO:0000313" key="3">
    <source>
        <dbReference type="EMBL" id="QVY58085.1"/>
    </source>
</evidence>
<feature type="domain" description="FDX-ACB" evidence="1">
    <location>
        <begin position="620"/>
        <end position="704"/>
    </location>
</feature>
<dbReference type="GO" id="GO:0000287">
    <property type="term" value="F:magnesium ion binding"/>
    <property type="evidence" value="ECO:0007669"/>
    <property type="project" value="InterPro"/>
</dbReference>
<evidence type="ECO:0000259" key="2">
    <source>
        <dbReference type="PROSITE" id="PS51483"/>
    </source>
</evidence>
<dbReference type="Pfam" id="PF17759">
    <property type="entry name" value="tRNA_synthFbeta"/>
    <property type="match status" value="1"/>
</dbReference>
<dbReference type="GO" id="GO:0009328">
    <property type="term" value="C:phenylalanine-tRNA ligase complex"/>
    <property type="evidence" value="ECO:0007669"/>
    <property type="project" value="TreeGrafter"/>
</dbReference>
<dbReference type="GO" id="GO:0004826">
    <property type="term" value="F:phenylalanine-tRNA ligase activity"/>
    <property type="evidence" value="ECO:0007669"/>
    <property type="project" value="InterPro"/>
</dbReference>
<feature type="domain" description="B5" evidence="2">
    <location>
        <begin position="300"/>
        <end position="382"/>
    </location>
</feature>
<dbReference type="GO" id="GO:0006432">
    <property type="term" value="P:phenylalanyl-tRNA aminoacylation"/>
    <property type="evidence" value="ECO:0007669"/>
    <property type="project" value="InterPro"/>
</dbReference>
<dbReference type="SMART" id="SM00896">
    <property type="entry name" value="FDX-ACB"/>
    <property type="match status" value="1"/>
</dbReference>
<gene>
    <name evidence="3" type="primary">syfB</name>
</gene>
<dbReference type="Pfam" id="PF03483">
    <property type="entry name" value="B3_4"/>
    <property type="match status" value="1"/>
</dbReference>
<keyword evidence="3" id="KW-0436">Ligase</keyword>
<dbReference type="EMBL" id="MN240357">
    <property type="protein sequence ID" value="QVY58085.1"/>
    <property type="molecule type" value="Genomic_DNA"/>
</dbReference>
<dbReference type="SMART" id="SM00873">
    <property type="entry name" value="B3_4"/>
    <property type="match status" value="1"/>
</dbReference>
<name>A0A8E7UF06_9FLOR</name>
<dbReference type="GO" id="GO:0003723">
    <property type="term" value="F:RNA binding"/>
    <property type="evidence" value="ECO:0007669"/>
    <property type="project" value="InterPro"/>
</dbReference>
<sequence>MKFSWRWLNKIIDLQNKSLGEVIDKLTLAGFEIDDIEYHKEINDTTINVSITSNRADTMSIIGLARELSTILNIKFLHHSYNQYNFDVMKTQNNQASYFISNNISDLQLVYINNVKLTSSPKWLQDSLIGCGITPKYFLFDICQYINIKWGQDIEIFDTKAIDNNKFDINLINITNVLYSPKNEQYSEFKTIKKNISLEGLKYKNQLISIPGFESNSSFHCKPQTSSIIILGTICKPNYIQNIVQILKYKTEKSCKHIKSISRNDFAQAYEETINLILKLVNYNPQNNYSIYYKWHESPQKLNTIAIAEQNIYDILGPINNKNNYLAIQSILQILQQLQFQPEYKHNTFFVKIPEHRYMDIQRPIDVIEEIGRIYGFNHFNREITTNYKHGYNSQLNIFINKLRLRLRDIGLHEVIHYSLVNKDNNKNTIKLHNPLLVDQTHLRYNLINNLLNNIIYNNKQTNVSIECFEIGRIFRKRLESNNIQAYSEDINLAGVMGKNEFSKTSWSTKGKMLNWLQAKGLLENLFEYLHMKIIWEQIDPKDLINEYSDFIKISHCYRCAILKNQITKEIIGIFTELNIQYRKQLKKQHRIYIFELNVLKLIKAVKPRKHLHYSWQKYSNYPSTIRDISIILQTNMPVSATQNIISSSHPLIESVKIFNEYHITNHLRSISFRITYRSYDRTLNDYDIQDIDNNIQFLLKQLN</sequence>
<organism evidence="3">
    <name type="scientific">Eucheuma denticulatum</name>
    <dbReference type="NCBI Taxonomy" id="305493"/>
    <lineage>
        <taxon>Eukaryota</taxon>
        <taxon>Rhodophyta</taxon>
        <taxon>Florideophyceae</taxon>
        <taxon>Rhodymeniophycidae</taxon>
        <taxon>Gigartinales</taxon>
        <taxon>Solieriaceae</taxon>
        <taxon>Eucheuma</taxon>
    </lineage>
</organism>
<dbReference type="InterPro" id="IPR045060">
    <property type="entry name" value="Phe-tRNA-ligase_IIc_bsu"/>
</dbReference>
<keyword evidence="3" id="KW-0934">Plastid</keyword>
<reference evidence="3" key="1">
    <citation type="submission" date="2019-07" db="EMBL/GenBank/DDBJ databases">
        <authorList>
            <person name="Zhang J."/>
            <person name="Liu T."/>
        </authorList>
    </citation>
    <scope>NUCLEOTIDE SEQUENCE</scope>
</reference>
<keyword evidence="3" id="KW-0030">Aminoacyl-tRNA synthetase</keyword>
<dbReference type="InterPro" id="IPR041616">
    <property type="entry name" value="PheRS_beta_core"/>
</dbReference>
<reference evidence="3" key="2">
    <citation type="journal article" date="2021" name="Genomics">
        <title>Comparative analysis of mitochondrial genomes of Nirvanini and Evacanthini (Hemiptera: Cicadellidae) reveals an explicit evolutionary relationship.</title>
        <authorList>
            <person name="Du Y."/>
            <person name="Liang Z."/>
            <person name="Dietrich C.H."/>
            <person name="Dai W."/>
        </authorList>
    </citation>
    <scope>NUCLEOTIDE SEQUENCE</scope>
</reference>
<dbReference type="PROSITE" id="PS51447">
    <property type="entry name" value="FDX_ACB"/>
    <property type="match status" value="1"/>
</dbReference>
<evidence type="ECO:0000259" key="1">
    <source>
        <dbReference type="PROSITE" id="PS51447"/>
    </source>
</evidence>
<geneLocation type="plastid" evidence="3"/>
<dbReference type="Pfam" id="PF03147">
    <property type="entry name" value="FDX-ACB"/>
    <property type="match status" value="1"/>
</dbReference>
<proteinExistence type="predicted"/>
<dbReference type="PANTHER" id="PTHR10947">
    <property type="entry name" value="PHENYLALANYL-TRNA SYNTHETASE BETA CHAIN AND LEUCINE-RICH REPEAT-CONTAINING PROTEIN 47"/>
    <property type="match status" value="1"/>
</dbReference>
<dbReference type="AlphaFoldDB" id="A0A8E7UF06"/>
<dbReference type="PANTHER" id="PTHR10947:SF0">
    <property type="entry name" value="PHENYLALANINE--TRNA LIGASE BETA SUBUNIT"/>
    <property type="match status" value="1"/>
</dbReference>
<dbReference type="Pfam" id="PF03484">
    <property type="entry name" value="B5"/>
    <property type="match status" value="1"/>
</dbReference>
<dbReference type="InterPro" id="IPR005147">
    <property type="entry name" value="tRNA_synthase_B5-dom"/>
</dbReference>
<dbReference type="InterPro" id="IPR005146">
    <property type="entry name" value="B3/B4_tRNA-bd"/>
</dbReference>
<accession>A0A8E7UF06</accession>
<dbReference type="InterPro" id="IPR005121">
    <property type="entry name" value="Fdx_antiC-bd"/>
</dbReference>
<dbReference type="GO" id="GO:0005524">
    <property type="term" value="F:ATP binding"/>
    <property type="evidence" value="ECO:0007669"/>
    <property type="project" value="InterPro"/>
</dbReference>